<evidence type="ECO:0000313" key="2">
    <source>
        <dbReference type="EMBL" id="KAK1742246.1"/>
    </source>
</evidence>
<dbReference type="InterPro" id="IPR024079">
    <property type="entry name" value="MetalloPept_cat_dom_sf"/>
</dbReference>
<evidence type="ECO:0000313" key="3">
    <source>
        <dbReference type="Proteomes" id="UP001224775"/>
    </source>
</evidence>
<feature type="compositionally biased region" description="Low complexity" evidence="1">
    <location>
        <begin position="8"/>
        <end position="21"/>
    </location>
</feature>
<accession>A0AAD8YBG2</accession>
<proteinExistence type="predicted"/>
<sequence length="306" mass="34494">MIADEETATTAAISSDGSPSQTPQPKPPTRTWCTPCRAIILSGATVIFFAAASSGVFSFNEENDFSSTFDPFDPTTWKLPDFMDTNPHGGNSPFDFNVWGQSRHCRGLKLKIINNLDEEWEPYFQKSIKDWEQGDPDVLSLSVTKAAVHDPDCEFVTGSMKVCNGDYGNTDWVGLNEVMLLDDQIIASVAFMNDYHLDRMSDEAKQNTMCHELGHGFGLGHWDENFWNRDMGNCMDYTNTYENNQLPDRSNFLFLERMYGKLDGTSFVNNTEGLYCSSKVEYGSSTSSSRSEIFKKRVLTQEIIKD</sequence>
<name>A0AAD8YBG2_9STRA</name>
<protein>
    <submittedName>
        <fullName evidence="2">Uncharacterized protein</fullName>
    </submittedName>
</protein>
<dbReference type="GO" id="GO:0008237">
    <property type="term" value="F:metallopeptidase activity"/>
    <property type="evidence" value="ECO:0007669"/>
    <property type="project" value="InterPro"/>
</dbReference>
<organism evidence="2 3">
    <name type="scientific">Skeletonema marinoi</name>
    <dbReference type="NCBI Taxonomy" id="267567"/>
    <lineage>
        <taxon>Eukaryota</taxon>
        <taxon>Sar</taxon>
        <taxon>Stramenopiles</taxon>
        <taxon>Ochrophyta</taxon>
        <taxon>Bacillariophyta</taxon>
        <taxon>Coscinodiscophyceae</taxon>
        <taxon>Thalassiosirophycidae</taxon>
        <taxon>Thalassiosirales</taxon>
        <taxon>Skeletonemataceae</taxon>
        <taxon>Skeletonema</taxon>
        <taxon>Skeletonema marinoi-dohrnii complex</taxon>
    </lineage>
</organism>
<dbReference type="EMBL" id="JATAAI010000011">
    <property type="protein sequence ID" value="KAK1742246.1"/>
    <property type="molecule type" value="Genomic_DNA"/>
</dbReference>
<reference evidence="2" key="1">
    <citation type="submission" date="2023-06" db="EMBL/GenBank/DDBJ databases">
        <title>Survivors Of The Sea: Transcriptome response of Skeletonema marinoi to long-term dormancy.</title>
        <authorList>
            <person name="Pinder M.I.M."/>
            <person name="Kourtchenko O."/>
            <person name="Robertson E.K."/>
            <person name="Larsson T."/>
            <person name="Maumus F."/>
            <person name="Osuna-Cruz C.M."/>
            <person name="Vancaester E."/>
            <person name="Stenow R."/>
            <person name="Vandepoele K."/>
            <person name="Ploug H."/>
            <person name="Bruchert V."/>
            <person name="Godhe A."/>
            <person name="Topel M."/>
        </authorList>
    </citation>
    <scope>NUCLEOTIDE SEQUENCE</scope>
    <source>
        <strain evidence="2">R05AC</strain>
    </source>
</reference>
<comment type="caution">
    <text evidence="2">The sequence shown here is derived from an EMBL/GenBank/DDBJ whole genome shotgun (WGS) entry which is preliminary data.</text>
</comment>
<gene>
    <name evidence="2" type="ORF">QTG54_006811</name>
</gene>
<dbReference type="AlphaFoldDB" id="A0AAD8YBG2"/>
<keyword evidence="3" id="KW-1185">Reference proteome</keyword>
<dbReference type="SUPFAM" id="SSF55486">
    <property type="entry name" value="Metalloproteases ('zincins'), catalytic domain"/>
    <property type="match status" value="1"/>
</dbReference>
<dbReference type="Gene3D" id="3.40.390.10">
    <property type="entry name" value="Collagenase (Catalytic Domain)"/>
    <property type="match status" value="1"/>
</dbReference>
<evidence type="ECO:0000256" key="1">
    <source>
        <dbReference type="SAM" id="MobiDB-lite"/>
    </source>
</evidence>
<dbReference type="Proteomes" id="UP001224775">
    <property type="component" value="Unassembled WGS sequence"/>
</dbReference>
<feature type="region of interest" description="Disordered" evidence="1">
    <location>
        <begin position="1"/>
        <end position="30"/>
    </location>
</feature>